<keyword evidence="8" id="KW-1185">Reference proteome</keyword>
<organism evidence="7 8">
    <name type="scientific">Halosegnis marinus</name>
    <dbReference type="NCBI Taxonomy" id="3034023"/>
    <lineage>
        <taxon>Archaea</taxon>
        <taxon>Methanobacteriati</taxon>
        <taxon>Methanobacteriota</taxon>
        <taxon>Stenosarchaea group</taxon>
        <taxon>Halobacteria</taxon>
        <taxon>Halobacteriales</taxon>
        <taxon>Natronomonadaceae</taxon>
        <taxon>Halosegnis</taxon>
    </lineage>
</organism>
<name>A0ABD5ZRQ4_9EURY</name>
<feature type="transmembrane region" description="Helical" evidence="6">
    <location>
        <begin position="44"/>
        <end position="64"/>
    </location>
</feature>
<dbReference type="GO" id="GO:0005886">
    <property type="term" value="C:plasma membrane"/>
    <property type="evidence" value="ECO:0007669"/>
    <property type="project" value="UniProtKB-SubCell"/>
</dbReference>
<feature type="transmembrane region" description="Helical" evidence="6">
    <location>
        <begin position="157"/>
        <end position="177"/>
    </location>
</feature>
<proteinExistence type="predicted"/>
<comment type="subcellular location">
    <subcellularLocation>
        <location evidence="1">Cell membrane</location>
        <topology evidence="1">Multi-pass membrane protein</topology>
    </subcellularLocation>
</comment>
<reference evidence="7 8" key="1">
    <citation type="journal article" date="2019" name="Int. J. Syst. Evol. Microbiol.">
        <title>The Global Catalogue of Microorganisms (GCM) 10K type strain sequencing project: providing services to taxonomists for standard genome sequencing and annotation.</title>
        <authorList>
            <consortium name="The Broad Institute Genomics Platform"/>
            <consortium name="The Broad Institute Genome Sequencing Center for Infectious Disease"/>
            <person name="Wu L."/>
            <person name="Ma J."/>
        </authorList>
    </citation>
    <scope>NUCLEOTIDE SEQUENCE [LARGE SCALE GENOMIC DNA]</scope>
    <source>
        <strain evidence="7 8">DT85</strain>
    </source>
</reference>
<sequence length="496" mass="50834">MADLRERLAGGVKASFVAQATRAGVNAALVVLLSRYLLDPTGYGRLFFALSVVSVVGLFASLGLPKSAARYVVEYAESDPPQVRHVLRRSFAWLLGLGLAVGIALAAASGPLARLLGQPAVAPLLAVGGGYVLVRSLSSYCSVVFQGLNRVVWSARLTVVSNLGRLGFVVVLVSLGFGATGALAGYVVGFALAVAVGLAVLYRTTYRTLDRAPAKPGLSRRLAEYSLPLAVTKGANVVDKRADTVIVGVLLNATAVSYYTVAKQVADFAAMPVASLGFTVSPALGDEAAGGRRERAARLYHESLRHVLLLYVPAAAGLALVAGPLVTLVLGSAYAGAVPVLRVFAGFVAVNAVNKITNDGLDFLGRARSRAAAQGTMAATNIALTLWLVPLVGVVGAAVATVLTYGSYTAANVYFIHEELGTDPATMASDLLWSCVVAAGVALAVLALLPYVGSLPTLAGVIAAGAAVWAVLAVAFGLLDPGRVARLLGGRGTSGP</sequence>
<feature type="transmembrane region" description="Helical" evidence="6">
    <location>
        <begin position="120"/>
        <end position="145"/>
    </location>
</feature>
<evidence type="ECO:0000313" key="7">
    <source>
        <dbReference type="EMBL" id="MFC7236121.1"/>
    </source>
</evidence>
<comment type="caution">
    <text evidence="7">The sequence shown here is derived from an EMBL/GenBank/DDBJ whole genome shotgun (WGS) entry which is preliminary data.</text>
</comment>
<evidence type="ECO:0000313" key="8">
    <source>
        <dbReference type="Proteomes" id="UP001596398"/>
    </source>
</evidence>
<feature type="transmembrane region" description="Helical" evidence="6">
    <location>
        <begin position="308"/>
        <end position="334"/>
    </location>
</feature>
<dbReference type="PANTHER" id="PTHR30250">
    <property type="entry name" value="PST FAMILY PREDICTED COLANIC ACID TRANSPORTER"/>
    <property type="match status" value="1"/>
</dbReference>
<dbReference type="CDD" id="cd13128">
    <property type="entry name" value="MATE_Wzx_like"/>
    <property type="match status" value="1"/>
</dbReference>
<feature type="transmembrane region" description="Helical" evidence="6">
    <location>
        <begin position="458"/>
        <end position="479"/>
    </location>
</feature>
<feature type="transmembrane region" description="Helical" evidence="6">
    <location>
        <begin position="91"/>
        <end position="108"/>
    </location>
</feature>
<keyword evidence="4 6" id="KW-1133">Transmembrane helix</keyword>
<dbReference type="AlphaFoldDB" id="A0ABD5ZRQ4"/>
<feature type="transmembrane region" description="Helical" evidence="6">
    <location>
        <begin position="183"/>
        <end position="202"/>
    </location>
</feature>
<evidence type="ECO:0000256" key="2">
    <source>
        <dbReference type="ARBA" id="ARBA00022475"/>
    </source>
</evidence>
<feature type="transmembrane region" description="Helical" evidence="6">
    <location>
        <begin position="431"/>
        <end position="452"/>
    </location>
</feature>
<evidence type="ECO:0000256" key="6">
    <source>
        <dbReference type="SAM" id="Phobius"/>
    </source>
</evidence>
<dbReference type="RefSeq" id="WP_276234272.1">
    <property type="nucleotide sequence ID" value="NZ_CP119802.1"/>
</dbReference>
<evidence type="ECO:0000256" key="1">
    <source>
        <dbReference type="ARBA" id="ARBA00004651"/>
    </source>
</evidence>
<dbReference type="EMBL" id="JBHTAP010000001">
    <property type="protein sequence ID" value="MFC7236121.1"/>
    <property type="molecule type" value="Genomic_DNA"/>
</dbReference>
<feature type="transmembrane region" description="Helical" evidence="6">
    <location>
        <begin position="387"/>
        <end position="410"/>
    </location>
</feature>
<accession>A0ABD5ZRQ4</accession>
<dbReference type="InterPro" id="IPR002797">
    <property type="entry name" value="Polysacc_synth"/>
</dbReference>
<keyword evidence="2" id="KW-1003">Cell membrane</keyword>
<gene>
    <name evidence="7" type="ORF">ACFQJ4_12415</name>
</gene>
<dbReference type="GeneID" id="79267827"/>
<keyword evidence="3 6" id="KW-0812">Transmembrane</keyword>
<dbReference type="InterPro" id="IPR050833">
    <property type="entry name" value="Poly_Biosynth_Transport"/>
</dbReference>
<dbReference type="Proteomes" id="UP001596398">
    <property type="component" value="Unassembled WGS sequence"/>
</dbReference>
<evidence type="ECO:0000256" key="5">
    <source>
        <dbReference type="ARBA" id="ARBA00023136"/>
    </source>
</evidence>
<evidence type="ECO:0000256" key="4">
    <source>
        <dbReference type="ARBA" id="ARBA00022989"/>
    </source>
</evidence>
<evidence type="ECO:0000256" key="3">
    <source>
        <dbReference type="ARBA" id="ARBA00022692"/>
    </source>
</evidence>
<dbReference type="Pfam" id="PF01943">
    <property type="entry name" value="Polysacc_synt"/>
    <property type="match status" value="1"/>
</dbReference>
<keyword evidence="5 6" id="KW-0472">Membrane</keyword>
<dbReference type="PANTHER" id="PTHR30250:SF11">
    <property type="entry name" value="O-ANTIGEN TRANSPORTER-RELATED"/>
    <property type="match status" value="1"/>
</dbReference>
<protein>
    <submittedName>
        <fullName evidence="7">Flippase</fullName>
    </submittedName>
</protein>